<feature type="coiled-coil region" evidence="1">
    <location>
        <begin position="196"/>
        <end position="252"/>
    </location>
</feature>
<evidence type="ECO:0000256" key="2">
    <source>
        <dbReference type="SAM" id="Phobius"/>
    </source>
</evidence>
<evidence type="ECO:0000313" key="5">
    <source>
        <dbReference type="Proteomes" id="UP001549691"/>
    </source>
</evidence>
<protein>
    <submittedName>
        <fullName evidence="4">PRC-barrel domain-containing protein</fullName>
    </submittedName>
</protein>
<dbReference type="EMBL" id="JBEWZI010000006">
    <property type="protein sequence ID" value="MET7013992.1"/>
    <property type="molecule type" value="Genomic_DNA"/>
</dbReference>
<dbReference type="InterPro" id="IPR011033">
    <property type="entry name" value="PRC_barrel-like_sf"/>
</dbReference>
<keyword evidence="2" id="KW-0472">Membrane</keyword>
<dbReference type="Pfam" id="PF05239">
    <property type="entry name" value="PRC"/>
    <property type="match status" value="1"/>
</dbReference>
<keyword evidence="5" id="KW-1185">Reference proteome</keyword>
<dbReference type="Gene3D" id="2.30.30.240">
    <property type="entry name" value="PRC-barrel domain"/>
    <property type="match status" value="1"/>
</dbReference>
<dbReference type="PANTHER" id="PTHR36505:SF1">
    <property type="entry name" value="BLR1072 PROTEIN"/>
    <property type="match status" value="1"/>
</dbReference>
<feature type="domain" description="PRC-barrel" evidence="3">
    <location>
        <begin position="106"/>
        <end position="170"/>
    </location>
</feature>
<comment type="caution">
    <text evidence="4">The sequence shown here is derived from an EMBL/GenBank/DDBJ whole genome shotgun (WGS) entry which is preliminary data.</text>
</comment>
<dbReference type="InterPro" id="IPR027275">
    <property type="entry name" value="PRC-brl_dom"/>
</dbReference>
<name>A0ABV2TLS9_9RHOO</name>
<feature type="transmembrane region" description="Helical" evidence="2">
    <location>
        <begin position="61"/>
        <end position="80"/>
    </location>
</feature>
<dbReference type="PANTHER" id="PTHR36505">
    <property type="entry name" value="BLR1072 PROTEIN"/>
    <property type="match status" value="1"/>
</dbReference>
<accession>A0ABV2TLS9</accession>
<gene>
    <name evidence="4" type="ORF">ABXR19_07305</name>
</gene>
<keyword evidence="2" id="KW-0812">Transmembrane</keyword>
<dbReference type="RefSeq" id="WP_354600452.1">
    <property type="nucleotide sequence ID" value="NZ_JBEWZI010000006.1"/>
</dbReference>
<evidence type="ECO:0000259" key="3">
    <source>
        <dbReference type="Pfam" id="PF05239"/>
    </source>
</evidence>
<dbReference type="Proteomes" id="UP001549691">
    <property type="component" value="Unassembled WGS sequence"/>
</dbReference>
<reference evidence="4 5" key="1">
    <citation type="submission" date="2024-07" db="EMBL/GenBank/DDBJ databases">
        <title>Uliginosibacterium flavum JJ3220;KACC:17644.</title>
        <authorList>
            <person name="Kim M.K."/>
        </authorList>
    </citation>
    <scope>NUCLEOTIDE SEQUENCE [LARGE SCALE GENOMIC DNA]</scope>
    <source>
        <strain evidence="4 5">KACC:17644</strain>
    </source>
</reference>
<keyword evidence="1" id="KW-0175">Coiled coil</keyword>
<evidence type="ECO:0000256" key="1">
    <source>
        <dbReference type="SAM" id="Coils"/>
    </source>
</evidence>
<evidence type="ECO:0000313" key="4">
    <source>
        <dbReference type="EMBL" id="MET7013992.1"/>
    </source>
</evidence>
<dbReference type="SUPFAM" id="SSF50346">
    <property type="entry name" value="PRC-barrel domain"/>
    <property type="match status" value="1"/>
</dbReference>
<organism evidence="4 5">
    <name type="scientific">Uliginosibacterium flavum</name>
    <dbReference type="NCBI Taxonomy" id="1396831"/>
    <lineage>
        <taxon>Bacteria</taxon>
        <taxon>Pseudomonadati</taxon>
        <taxon>Pseudomonadota</taxon>
        <taxon>Betaproteobacteria</taxon>
        <taxon>Rhodocyclales</taxon>
        <taxon>Zoogloeaceae</taxon>
        <taxon>Uliginosibacterium</taxon>
    </lineage>
</organism>
<keyword evidence="2" id="KW-1133">Transmembrane helix</keyword>
<sequence length="277" mass="29905">MCAGAQTHLSILAKSAECRTESITSGRHVLQQVIASMAPVPNVLPRHQLNKPKGKTMKKPLLIAMLGIAGALSAVGTAHAQVAGSVTVDVVVTEMRELARGWSVRKDLLGKAIYNDSGEKVGTVVDLIISPEKNISYLIIGAGGFVGMGTHDVAIPVVRIKDQAGRFVMQGATKESLKAMPKFNYAPQLSKRDKFIAATEEEIASAKRKAADIEKSAADATGDAKTKLDDQVLTLRQNLQAAEDKLSELKRAGEKKWQKFEREVSKAVDHLRQSVEK</sequence>
<proteinExistence type="predicted"/>